<dbReference type="EMBL" id="JYDP01000208">
    <property type="protein sequence ID" value="KRZ03016.1"/>
    <property type="molecule type" value="Genomic_DNA"/>
</dbReference>
<comment type="caution">
    <text evidence="2">The sequence shown here is derived from an EMBL/GenBank/DDBJ whole genome shotgun (WGS) entry which is preliminary data.</text>
</comment>
<dbReference type="OrthoDB" id="5936595at2759"/>
<keyword evidence="1" id="KW-0732">Signal</keyword>
<accession>A0A0V1GXF4</accession>
<proteinExistence type="predicted"/>
<evidence type="ECO:0000313" key="3">
    <source>
        <dbReference type="Proteomes" id="UP000055024"/>
    </source>
</evidence>
<keyword evidence="3" id="KW-1185">Reference proteome</keyword>
<feature type="chain" id="PRO_5006878664" evidence="1">
    <location>
        <begin position="28"/>
        <end position="116"/>
    </location>
</feature>
<dbReference type="AlphaFoldDB" id="A0A0V1GXF4"/>
<organism evidence="2 3">
    <name type="scientific">Trichinella zimbabwensis</name>
    <dbReference type="NCBI Taxonomy" id="268475"/>
    <lineage>
        <taxon>Eukaryota</taxon>
        <taxon>Metazoa</taxon>
        <taxon>Ecdysozoa</taxon>
        <taxon>Nematoda</taxon>
        <taxon>Enoplea</taxon>
        <taxon>Dorylaimia</taxon>
        <taxon>Trichinellida</taxon>
        <taxon>Trichinellidae</taxon>
        <taxon>Trichinella</taxon>
    </lineage>
</organism>
<sequence>MKIAMAMSHGKLIFVLFVVFNVTFVRSVFNQTNETDVGAIKSFDEIREYERTSKAISKETRDIHEIVNKQQIMKEIKDLLRANNDRLKMELHKKPSEHEELFQKTCNIKILLIPKC</sequence>
<protein>
    <submittedName>
        <fullName evidence="2">Uncharacterized protein</fullName>
    </submittedName>
</protein>
<evidence type="ECO:0000256" key="1">
    <source>
        <dbReference type="SAM" id="SignalP"/>
    </source>
</evidence>
<feature type="signal peptide" evidence="1">
    <location>
        <begin position="1"/>
        <end position="27"/>
    </location>
</feature>
<evidence type="ECO:0000313" key="2">
    <source>
        <dbReference type="EMBL" id="KRZ03016.1"/>
    </source>
</evidence>
<reference evidence="2 3" key="1">
    <citation type="submission" date="2015-01" db="EMBL/GenBank/DDBJ databases">
        <title>Evolution of Trichinella species and genotypes.</title>
        <authorList>
            <person name="Korhonen P.K."/>
            <person name="Edoardo P."/>
            <person name="Giuseppe L.R."/>
            <person name="Gasser R.B."/>
        </authorList>
    </citation>
    <scope>NUCLEOTIDE SEQUENCE [LARGE SCALE GENOMIC DNA]</scope>
    <source>
        <strain evidence="2">ISS1029</strain>
    </source>
</reference>
<gene>
    <name evidence="2" type="ORF">T11_12873</name>
</gene>
<dbReference type="Proteomes" id="UP000055024">
    <property type="component" value="Unassembled WGS sequence"/>
</dbReference>
<name>A0A0V1GXF4_9BILA</name>